<evidence type="ECO:0000313" key="1">
    <source>
        <dbReference type="EMBL" id="AMP15420.1"/>
    </source>
</evidence>
<proteinExistence type="predicted"/>
<dbReference type="Proteomes" id="UP000074914">
    <property type="component" value="Chromosome"/>
</dbReference>
<name>A0ABM5Z8P5_9BURK</name>
<gene>
    <name evidence="1" type="ORF">CPter291_3183</name>
</gene>
<keyword evidence="2" id="KW-1185">Reference proteome</keyword>
<organism evidence="1 2">
    <name type="scientific">Collimonas pratensis</name>
    <dbReference type="NCBI Taxonomy" id="279113"/>
    <lineage>
        <taxon>Bacteria</taxon>
        <taxon>Pseudomonadati</taxon>
        <taxon>Pseudomonadota</taxon>
        <taxon>Betaproteobacteria</taxon>
        <taxon>Burkholderiales</taxon>
        <taxon>Oxalobacteraceae</taxon>
        <taxon>Collimonas</taxon>
    </lineage>
</organism>
<protein>
    <submittedName>
        <fullName evidence="1">Uncharacterized protein</fullName>
    </submittedName>
</protein>
<reference evidence="1 2" key="1">
    <citation type="submission" date="2015-11" db="EMBL/GenBank/DDBJ databases">
        <title>Exploring the genomic traits of fungus-feeding bacterial genus Collimonas.</title>
        <authorList>
            <person name="Song C."/>
            <person name="Schmidt R."/>
            <person name="de Jager V."/>
            <person name="Krzyzanowska D."/>
            <person name="Jongedijk E."/>
            <person name="Cankar K."/>
            <person name="Beekwilder J."/>
            <person name="van Veen A."/>
            <person name="de Boer W."/>
            <person name="van Veen J.A."/>
            <person name="Garbeva P."/>
        </authorList>
    </citation>
    <scope>NUCLEOTIDE SEQUENCE [LARGE SCALE GENOMIC DNA]</scope>
    <source>
        <strain evidence="1 2">Ter291</strain>
    </source>
</reference>
<sequence length="44" mass="5293">MWKTPKWEESVFKIRPPVEISIARRPIMPDRPPQKTKQLNNIHV</sequence>
<dbReference type="EMBL" id="CP013236">
    <property type="protein sequence ID" value="AMP15420.1"/>
    <property type="molecule type" value="Genomic_DNA"/>
</dbReference>
<accession>A0ABM5Z8P5</accession>
<evidence type="ECO:0000313" key="2">
    <source>
        <dbReference type="Proteomes" id="UP000074914"/>
    </source>
</evidence>